<sequence length="68" mass="7774">MENVDLPIAPKVPFFTLWKLFFHGGKCLKIKMRPSYVSLRETTVLLIELLKVISGNELAEFPVVNLKT</sequence>
<reference evidence="1 2" key="1">
    <citation type="submission" date="2018-07" db="EMBL/GenBank/DDBJ databases">
        <title>Comparative genomes isolates from brazilian mangrove.</title>
        <authorList>
            <person name="De Araujo J.E."/>
            <person name="Taketani R.G."/>
            <person name="Silva M.C.P."/>
            <person name="Lourenco M.V."/>
            <person name="Oliveira V.M."/>
            <person name="Andreote F.D."/>
        </authorList>
    </citation>
    <scope>NUCLEOTIDE SEQUENCE [LARGE SCALE GENOMIC DNA]</scope>
    <source>
        <strain evidence="1 2">HEX PRIS-MGV</strain>
    </source>
</reference>
<protein>
    <submittedName>
        <fullName evidence="1">Uncharacterized protein</fullName>
    </submittedName>
</protein>
<accession>A0A368KR41</accession>
<proteinExistence type="predicted"/>
<evidence type="ECO:0000313" key="1">
    <source>
        <dbReference type="EMBL" id="RCS49345.1"/>
    </source>
</evidence>
<dbReference type="Proteomes" id="UP000253562">
    <property type="component" value="Unassembled WGS sequence"/>
</dbReference>
<organism evidence="1 2">
    <name type="scientific">Bremerella cremea</name>
    <dbReference type="NCBI Taxonomy" id="1031537"/>
    <lineage>
        <taxon>Bacteria</taxon>
        <taxon>Pseudomonadati</taxon>
        <taxon>Planctomycetota</taxon>
        <taxon>Planctomycetia</taxon>
        <taxon>Pirellulales</taxon>
        <taxon>Pirellulaceae</taxon>
        <taxon>Bremerella</taxon>
    </lineage>
</organism>
<evidence type="ECO:0000313" key="2">
    <source>
        <dbReference type="Proteomes" id="UP000253562"/>
    </source>
</evidence>
<dbReference type="EMBL" id="QPEX01000024">
    <property type="protein sequence ID" value="RCS49345.1"/>
    <property type="molecule type" value="Genomic_DNA"/>
</dbReference>
<gene>
    <name evidence="1" type="ORF">DTL42_12490</name>
</gene>
<dbReference type="AlphaFoldDB" id="A0A368KR41"/>
<comment type="caution">
    <text evidence="1">The sequence shown here is derived from an EMBL/GenBank/DDBJ whole genome shotgun (WGS) entry which is preliminary data.</text>
</comment>
<name>A0A368KR41_9BACT</name>